<evidence type="ECO:0000256" key="1">
    <source>
        <dbReference type="SAM" id="Phobius"/>
    </source>
</evidence>
<name>D3TSP4_GLOMM</name>
<proteinExistence type="evidence at transcript level"/>
<evidence type="ECO:0000313" key="2">
    <source>
        <dbReference type="EMBL" id="ADD20722.1"/>
    </source>
</evidence>
<dbReference type="AlphaFoldDB" id="D3TSP4"/>
<feature type="transmembrane region" description="Helical" evidence="1">
    <location>
        <begin position="6"/>
        <end position="24"/>
    </location>
</feature>
<keyword evidence="1" id="KW-1133">Transmembrane helix</keyword>
<accession>D3TSP4</accession>
<sequence>MLYRILTKVYVTIILIISFALHNGKRTINYRQESNQVPSLPVFQYFALNFPLQRIIN</sequence>
<reference evidence="2" key="2">
    <citation type="submission" date="2010-01" db="EMBL/GenBank/DDBJ databases">
        <authorList>
            <consortium name="International Glossina Genome Initiative"/>
            <person name="da Silva J."/>
            <person name="Ribeiro J.M.C."/>
            <person name="Abbeele J.V."/>
            <person name="Attardo G."/>
            <person name="Hao Z."/>
            <person name="Haines L.R."/>
            <person name="Soares M.B."/>
            <person name="Berriman M."/>
            <person name="Aksoy S."/>
            <person name="Lehane M.J."/>
        </authorList>
    </citation>
    <scope>NUCLEOTIDE SEQUENCE</scope>
    <source>
        <tissue evidence="2">Salivary gland</tissue>
    </source>
</reference>
<organism evidence="2">
    <name type="scientific">Glossina morsitans morsitans</name>
    <name type="common">Savannah tsetse fly</name>
    <dbReference type="NCBI Taxonomy" id="37546"/>
    <lineage>
        <taxon>Eukaryota</taxon>
        <taxon>Metazoa</taxon>
        <taxon>Ecdysozoa</taxon>
        <taxon>Arthropoda</taxon>
        <taxon>Hexapoda</taxon>
        <taxon>Insecta</taxon>
        <taxon>Pterygota</taxon>
        <taxon>Neoptera</taxon>
        <taxon>Endopterygota</taxon>
        <taxon>Diptera</taxon>
        <taxon>Brachycera</taxon>
        <taxon>Muscomorpha</taxon>
        <taxon>Hippoboscoidea</taxon>
        <taxon>Glossinidae</taxon>
        <taxon>Glossina</taxon>
    </lineage>
</organism>
<reference evidence="2" key="1">
    <citation type="journal article" date="2010" name="BMC Genomics">
        <title>An insight into the sialome of Glossina morsitans morsitans.</title>
        <authorList>
            <person name="Alves-Silva J."/>
            <person name="Ribeiro J.M."/>
            <person name="Van Den Abbeele J."/>
            <person name="Attardo G."/>
            <person name="Hao Z."/>
            <person name="Haines L.R."/>
            <person name="Soares M.B."/>
            <person name="Berriman M."/>
            <person name="Aksoy S."/>
            <person name="Lehane M.J."/>
        </authorList>
    </citation>
    <scope>NUCLEOTIDE SEQUENCE</scope>
    <source>
        <tissue evidence="2">Salivary gland</tissue>
    </source>
</reference>
<dbReference type="EMBL" id="EZ424446">
    <property type="protein sequence ID" value="ADD20722.1"/>
    <property type="molecule type" value="mRNA"/>
</dbReference>
<protein>
    <submittedName>
        <fullName evidence="2">Hypothetical secreted peptide</fullName>
    </submittedName>
</protein>
<keyword evidence="1" id="KW-0472">Membrane</keyword>
<keyword evidence="1" id="KW-0812">Transmembrane</keyword>